<reference evidence="2" key="1">
    <citation type="submission" date="2016-12" db="EMBL/GenBank/DDBJ databases">
        <title>Comparative genomics of four Isosphaeraceae planctomycetes: a common pool of plasmids and glycoside hydrolase genes.</title>
        <authorList>
            <person name="Ivanova A."/>
        </authorList>
    </citation>
    <scope>NUCLEOTIDE SEQUENCE [LARGE SCALE GENOMIC DNA]</scope>
    <source>
        <strain evidence="2">PX4</strain>
    </source>
</reference>
<evidence type="ECO:0000313" key="2">
    <source>
        <dbReference type="Proteomes" id="UP000186309"/>
    </source>
</evidence>
<proteinExistence type="predicted"/>
<dbReference type="KEGG" id="pbor:BSF38_05399"/>
<sequence>MYRMLCGGRAARRGFPLTREGPPSVDLEVLALFPVNRLVPDDSLFVREASDESSPTARPAALAELRQVWM</sequence>
<dbReference type="RefSeq" id="WP_145952348.1">
    <property type="nucleotide sequence ID" value="NZ_CP019082.1"/>
</dbReference>
<name>A0A1U7CXZ5_9BACT</name>
<dbReference type="Proteomes" id="UP000186309">
    <property type="component" value="Chromosome"/>
</dbReference>
<dbReference type="AlphaFoldDB" id="A0A1U7CXZ5"/>
<dbReference type="STRING" id="1387353.BSF38_05399"/>
<evidence type="ECO:0000313" key="1">
    <source>
        <dbReference type="EMBL" id="APW63822.1"/>
    </source>
</evidence>
<dbReference type="EMBL" id="CP019082">
    <property type="protein sequence ID" value="APW63822.1"/>
    <property type="molecule type" value="Genomic_DNA"/>
</dbReference>
<organism evidence="1 2">
    <name type="scientific">Paludisphaera borealis</name>
    <dbReference type="NCBI Taxonomy" id="1387353"/>
    <lineage>
        <taxon>Bacteria</taxon>
        <taxon>Pseudomonadati</taxon>
        <taxon>Planctomycetota</taxon>
        <taxon>Planctomycetia</taxon>
        <taxon>Isosphaerales</taxon>
        <taxon>Isosphaeraceae</taxon>
        <taxon>Paludisphaera</taxon>
    </lineage>
</organism>
<keyword evidence="2" id="KW-1185">Reference proteome</keyword>
<protein>
    <submittedName>
        <fullName evidence="1">Uncharacterized protein</fullName>
    </submittedName>
</protein>
<accession>A0A1U7CXZ5</accession>
<gene>
    <name evidence="1" type="ORF">BSF38_05399</name>
</gene>